<reference evidence="3" key="1">
    <citation type="submission" date="2014-09" db="EMBL/GenBank/DDBJ databases">
        <authorList>
            <person name="Gomez-Valero L."/>
        </authorList>
    </citation>
    <scope>NUCLEOTIDE SEQUENCE [LARGE SCALE GENOMIC DNA]</scope>
    <source>
        <strain evidence="3">ATCC35250</strain>
    </source>
</reference>
<evidence type="ECO:0000313" key="2">
    <source>
        <dbReference type="EMBL" id="CEK09252.1"/>
    </source>
</evidence>
<dbReference type="AlphaFoldDB" id="A0A0A8UQ92"/>
<name>A0A0A8UQ92_LEGHA</name>
<dbReference type="EMBL" id="LN681225">
    <property type="protein sequence ID" value="CEK09252.1"/>
    <property type="molecule type" value="Genomic_DNA"/>
</dbReference>
<feature type="region of interest" description="Disordered" evidence="1">
    <location>
        <begin position="1"/>
        <end position="23"/>
    </location>
</feature>
<proteinExistence type="predicted"/>
<accession>A0A0A8UQ92</accession>
<dbReference type="Proteomes" id="UP000032803">
    <property type="component" value="Chromosome I"/>
</dbReference>
<dbReference type="PATRIC" id="fig|449.7.peg.1920"/>
<keyword evidence="3" id="KW-1185">Reference proteome</keyword>
<feature type="compositionally biased region" description="Basic and acidic residues" evidence="1">
    <location>
        <begin position="1"/>
        <end position="14"/>
    </location>
</feature>
<organism evidence="2 3">
    <name type="scientific">Legionella hackeliae</name>
    <dbReference type="NCBI Taxonomy" id="449"/>
    <lineage>
        <taxon>Bacteria</taxon>
        <taxon>Pseudomonadati</taxon>
        <taxon>Pseudomonadota</taxon>
        <taxon>Gammaproteobacteria</taxon>
        <taxon>Legionellales</taxon>
        <taxon>Legionellaceae</taxon>
        <taxon>Legionella</taxon>
    </lineage>
</organism>
<protein>
    <submittedName>
        <fullName evidence="2">Uncharacterized protein</fullName>
    </submittedName>
</protein>
<dbReference type="HOGENOM" id="CLU_2880355_0_0_6"/>
<sequence length="63" mass="6957">MEKIMKKSSSDSLKKQTKPKVKKTDLKNISGGALLKDALNPPVPQNPIDSDEIERLIRQGIKG</sequence>
<dbReference type="KEGG" id="lha:LHA_0137"/>
<gene>
    <name evidence="2" type="ORF">LHA_0137</name>
</gene>
<evidence type="ECO:0000313" key="3">
    <source>
        <dbReference type="Proteomes" id="UP000032803"/>
    </source>
</evidence>
<evidence type="ECO:0000256" key="1">
    <source>
        <dbReference type="SAM" id="MobiDB-lite"/>
    </source>
</evidence>